<organism evidence="1 2">
    <name type="scientific">Dermacentor silvarum</name>
    <name type="common">Tick</name>
    <dbReference type="NCBI Taxonomy" id="543639"/>
    <lineage>
        <taxon>Eukaryota</taxon>
        <taxon>Metazoa</taxon>
        <taxon>Ecdysozoa</taxon>
        <taxon>Arthropoda</taxon>
        <taxon>Chelicerata</taxon>
        <taxon>Arachnida</taxon>
        <taxon>Acari</taxon>
        <taxon>Parasitiformes</taxon>
        <taxon>Ixodida</taxon>
        <taxon>Ixodoidea</taxon>
        <taxon>Ixodidae</taxon>
        <taxon>Rhipicephalinae</taxon>
        <taxon>Dermacentor</taxon>
    </lineage>
</organism>
<protein>
    <submittedName>
        <fullName evidence="1">Uncharacterized protein</fullName>
    </submittedName>
</protein>
<proteinExistence type="predicted"/>
<dbReference type="EMBL" id="CM023471">
    <property type="protein sequence ID" value="KAH7966529.1"/>
    <property type="molecule type" value="Genomic_DNA"/>
</dbReference>
<name>A0ACB8DEI4_DERSI</name>
<sequence>MNTSRFWGIIYHQNAKSTQWVEKTLCTTRQTTRALRKLTSSAWGLNEGQIKRPAQALVHSRFLYGLPLLPITPTQLNTIEIINTTCIRIATGLPKYAKVEDLYETGQLLPIGDCVEPTLQAQIELLKLTRAGRAIRSDICVCNEDLPKILPTTPPWEDITVTDNRPLPKHMNQASDKERREYYVQRHTQYPKSLSKEE</sequence>
<accession>A0ACB8DEI4</accession>
<gene>
    <name evidence="1" type="ORF">HPB49_017283</name>
</gene>
<evidence type="ECO:0000313" key="2">
    <source>
        <dbReference type="Proteomes" id="UP000821865"/>
    </source>
</evidence>
<evidence type="ECO:0000313" key="1">
    <source>
        <dbReference type="EMBL" id="KAH7966529.1"/>
    </source>
</evidence>
<reference evidence="1" key="1">
    <citation type="submission" date="2020-05" db="EMBL/GenBank/DDBJ databases">
        <title>Large-scale comparative analyses of tick genomes elucidate their genetic diversity and vector capacities.</title>
        <authorList>
            <person name="Jia N."/>
            <person name="Wang J."/>
            <person name="Shi W."/>
            <person name="Du L."/>
            <person name="Sun Y."/>
            <person name="Zhan W."/>
            <person name="Jiang J."/>
            <person name="Wang Q."/>
            <person name="Zhang B."/>
            <person name="Ji P."/>
            <person name="Sakyi L.B."/>
            <person name="Cui X."/>
            <person name="Yuan T."/>
            <person name="Jiang B."/>
            <person name="Yang W."/>
            <person name="Lam T.T.-Y."/>
            <person name="Chang Q."/>
            <person name="Ding S."/>
            <person name="Wang X."/>
            <person name="Zhu J."/>
            <person name="Ruan X."/>
            <person name="Zhao L."/>
            <person name="Wei J."/>
            <person name="Que T."/>
            <person name="Du C."/>
            <person name="Cheng J."/>
            <person name="Dai P."/>
            <person name="Han X."/>
            <person name="Huang E."/>
            <person name="Gao Y."/>
            <person name="Liu J."/>
            <person name="Shao H."/>
            <person name="Ye R."/>
            <person name="Li L."/>
            <person name="Wei W."/>
            <person name="Wang X."/>
            <person name="Wang C."/>
            <person name="Yang T."/>
            <person name="Huo Q."/>
            <person name="Li W."/>
            <person name="Guo W."/>
            <person name="Chen H."/>
            <person name="Zhou L."/>
            <person name="Ni X."/>
            <person name="Tian J."/>
            <person name="Zhou Y."/>
            <person name="Sheng Y."/>
            <person name="Liu T."/>
            <person name="Pan Y."/>
            <person name="Xia L."/>
            <person name="Li J."/>
            <person name="Zhao F."/>
            <person name="Cao W."/>
        </authorList>
    </citation>
    <scope>NUCLEOTIDE SEQUENCE</scope>
    <source>
        <strain evidence="1">Dsil-2018</strain>
    </source>
</reference>
<dbReference type="Proteomes" id="UP000821865">
    <property type="component" value="Chromosome 2"/>
</dbReference>
<keyword evidence="2" id="KW-1185">Reference proteome</keyword>
<comment type="caution">
    <text evidence="1">The sequence shown here is derived from an EMBL/GenBank/DDBJ whole genome shotgun (WGS) entry which is preliminary data.</text>
</comment>